<evidence type="ECO:0000256" key="8">
    <source>
        <dbReference type="ARBA" id="ARBA00022989"/>
    </source>
</evidence>
<feature type="region of interest" description="Disordered" evidence="11">
    <location>
        <begin position="1"/>
        <end position="24"/>
    </location>
</feature>
<gene>
    <name evidence="12" type="ORF">ABC969_06870</name>
</gene>
<keyword evidence="9 10" id="KW-0472">Membrane</keyword>
<evidence type="ECO:0000256" key="1">
    <source>
        <dbReference type="ARBA" id="ARBA00002254"/>
    </source>
</evidence>
<evidence type="ECO:0000256" key="9">
    <source>
        <dbReference type="ARBA" id="ARBA00023136"/>
    </source>
</evidence>
<evidence type="ECO:0000256" key="5">
    <source>
        <dbReference type="ARBA" id="ARBA00022500"/>
    </source>
</evidence>
<protein>
    <recommendedName>
        <fullName evidence="10">Flagellar protein FliL</fullName>
    </recommendedName>
</protein>
<keyword evidence="12" id="KW-0282">Flagellum</keyword>
<keyword evidence="10" id="KW-0997">Cell inner membrane</keyword>
<dbReference type="Proteomes" id="UP001404104">
    <property type="component" value="Unassembled WGS sequence"/>
</dbReference>
<evidence type="ECO:0000256" key="7">
    <source>
        <dbReference type="ARBA" id="ARBA00022779"/>
    </source>
</evidence>
<name>A0ABU9XQP3_9SPHN</name>
<reference evidence="12 13" key="1">
    <citation type="submission" date="2024-05" db="EMBL/GenBank/DDBJ databases">
        <authorList>
            <person name="Liu Q."/>
            <person name="Xin Y.-H."/>
        </authorList>
    </citation>
    <scope>NUCLEOTIDE SEQUENCE [LARGE SCALE GENOMIC DNA]</scope>
    <source>
        <strain evidence="12 13">CGMCC 1.15349</strain>
    </source>
</reference>
<proteinExistence type="inferred from homology"/>
<dbReference type="PANTHER" id="PTHR35091:SF2">
    <property type="entry name" value="FLAGELLAR PROTEIN FLIL"/>
    <property type="match status" value="1"/>
</dbReference>
<comment type="similarity">
    <text evidence="3 10">Belongs to the FliL family.</text>
</comment>
<evidence type="ECO:0000256" key="11">
    <source>
        <dbReference type="SAM" id="MobiDB-lite"/>
    </source>
</evidence>
<organism evidence="12 13">
    <name type="scientific">Sphingomonas qilianensis</name>
    <dbReference type="NCBI Taxonomy" id="1736690"/>
    <lineage>
        <taxon>Bacteria</taxon>
        <taxon>Pseudomonadati</taxon>
        <taxon>Pseudomonadota</taxon>
        <taxon>Alphaproteobacteria</taxon>
        <taxon>Sphingomonadales</taxon>
        <taxon>Sphingomonadaceae</taxon>
        <taxon>Sphingomonas</taxon>
    </lineage>
</organism>
<keyword evidence="5 10" id="KW-0145">Chemotaxis</keyword>
<dbReference type="PANTHER" id="PTHR35091">
    <property type="entry name" value="FLAGELLAR PROTEIN FLIL"/>
    <property type="match status" value="1"/>
</dbReference>
<evidence type="ECO:0000256" key="2">
    <source>
        <dbReference type="ARBA" id="ARBA00004162"/>
    </source>
</evidence>
<evidence type="ECO:0000256" key="6">
    <source>
        <dbReference type="ARBA" id="ARBA00022692"/>
    </source>
</evidence>
<evidence type="ECO:0000256" key="3">
    <source>
        <dbReference type="ARBA" id="ARBA00008281"/>
    </source>
</evidence>
<keyword evidence="13" id="KW-1185">Reference proteome</keyword>
<dbReference type="RefSeq" id="WP_345863947.1">
    <property type="nucleotide sequence ID" value="NZ_JBDIMF010000002.1"/>
</dbReference>
<accession>A0ABU9XQP3</accession>
<keyword evidence="4" id="KW-1003">Cell membrane</keyword>
<keyword evidence="12" id="KW-0966">Cell projection</keyword>
<comment type="function">
    <text evidence="1 10">Controls the rotational direction of flagella during chemotaxis.</text>
</comment>
<sequence>MDDVIEAKTEDEDEDQATPTAEPARAVPKRRRLWLIIAAIVLLAAAVGGYLLVVRAGYSSLFTPASPSAPPAETEAETYVDVPPITVNLRVPGGQARFLKLRFMIVAGQAEQADAIRARLPILLDALQPFLRELRPEDLNGSAAVFRIKEEMMVRARAIYGDGVVRDLLIQDLVQQ</sequence>
<keyword evidence="12" id="KW-0969">Cilium</keyword>
<dbReference type="InterPro" id="IPR005503">
    <property type="entry name" value="FliL"/>
</dbReference>
<dbReference type="Pfam" id="PF03748">
    <property type="entry name" value="FliL"/>
    <property type="match status" value="1"/>
</dbReference>
<evidence type="ECO:0000256" key="10">
    <source>
        <dbReference type="RuleBase" id="RU364125"/>
    </source>
</evidence>
<evidence type="ECO:0000313" key="13">
    <source>
        <dbReference type="Proteomes" id="UP001404104"/>
    </source>
</evidence>
<comment type="subcellular location">
    <subcellularLocation>
        <location evidence="10">Cell inner membrane</location>
    </subcellularLocation>
    <subcellularLocation>
        <location evidence="2">Cell membrane</location>
        <topology evidence="2">Single-pass membrane protein</topology>
    </subcellularLocation>
</comment>
<keyword evidence="8 10" id="KW-1133">Transmembrane helix</keyword>
<keyword evidence="6 10" id="KW-0812">Transmembrane</keyword>
<evidence type="ECO:0000313" key="12">
    <source>
        <dbReference type="EMBL" id="MEN2786144.1"/>
    </source>
</evidence>
<keyword evidence="7 10" id="KW-0283">Flagellar rotation</keyword>
<comment type="caution">
    <text evidence="12">The sequence shown here is derived from an EMBL/GenBank/DDBJ whole genome shotgun (WGS) entry which is preliminary data.</text>
</comment>
<evidence type="ECO:0000256" key="4">
    <source>
        <dbReference type="ARBA" id="ARBA00022475"/>
    </source>
</evidence>
<dbReference type="EMBL" id="JBDIMF010000002">
    <property type="protein sequence ID" value="MEN2786144.1"/>
    <property type="molecule type" value="Genomic_DNA"/>
</dbReference>
<feature type="transmembrane region" description="Helical" evidence="10">
    <location>
        <begin position="33"/>
        <end position="53"/>
    </location>
</feature>